<feature type="compositionally biased region" description="Polar residues" evidence="1">
    <location>
        <begin position="82"/>
        <end position="95"/>
    </location>
</feature>
<gene>
    <name evidence="2" type="ORF">TrLO_g12005</name>
</gene>
<evidence type="ECO:0008006" key="4">
    <source>
        <dbReference type="Google" id="ProtNLM"/>
    </source>
</evidence>
<feature type="compositionally biased region" description="Low complexity" evidence="1">
    <location>
        <begin position="96"/>
        <end position="111"/>
    </location>
</feature>
<evidence type="ECO:0000313" key="3">
    <source>
        <dbReference type="Proteomes" id="UP001165122"/>
    </source>
</evidence>
<accession>A0A9W7CDI5</accession>
<evidence type="ECO:0000313" key="2">
    <source>
        <dbReference type="EMBL" id="GMI06327.1"/>
    </source>
</evidence>
<feature type="compositionally biased region" description="Polar residues" evidence="1">
    <location>
        <begin position="59"/>
        <end position="73"/>
    </location>
</feature>
<dbReference type="Pfam" id="PF03382">
    <property type="entry name" value="DUF285"/>
    <property type="match status" value="1"/>
</dbReference>
<dbReference type="NCBIfam" id="TIGR02167">
    <property type="entry name" value="Liste_lipo_26"/>
    <property type="match status" value="1"/>
</dbReference>
<feature type="compositionally biased region" description="Polar residues" evidence="1">
    <location>
        <begin position="31"/>
        <end position="41"/>
    </location>
</feature>
<feature type="region of interest" description="Disordered" evidence="1">
    <location>
        <begin position="59"/>
        <end position="111"/>
    </location>
</feature>
<feature type="compositionally biased region" description="Polar residues" evidence="1">
    <location>
        <begin position="7"/>
        <end position="17"/>
    </location>
</feature>
<organism evidence="2 3">
    <name type="scientific">Triparma laevis f. longispina</name>
    <dbReference type="NCBI Taxonomy" id="1714387"/>
    <lineage>
        <taxon>Eukaryota</taxon>
        <taxon>Sar</taxon>
        <taxon>Stramenopiles</taxon>
        <taxon>Ochrophyta</taxon>
        <taxon>Bolidophyceae</taxon>
        <taxon>Parmales</taxon>
        <taxon>Triparmaceae</taxon>
        <taxon>Triparma</taxon>
    </lineage>
</organism>
<dbReference type="InterPro" id="IPR011889">
    <property type="entry name" value="Liste_lipo_26"/>
</dbReference>
<evidence type="ECO:0000256" key="1">
    <source>
        <dbReference type="SAM" id="MobiDB-lite"/>
    </source>
</evidence>
<proteinExistence type="predicted"/>
<dbReference type="AlphaFoldDB" id="A0A9W7CDI5"/>
<protein>
    <recommendedName>
        <fullName evidence="4">BspA family leucine-rich repeat surface protein</fullName>
    </recommendedName>
</protein>
<comment type="caution">
    <text evidence="2">The sequence shown here is derived from an EMBL/GenBank/DDBJ whole genome shotgun (WGS) entry which is preliminary data.</text>
</comment>
<dbReference type="Proteomes" id="UP001165122">
    <property type="component" value="Unassembled WGS sequence"/>
</dbReference>
<dbReference type="InterPro" id="IPR005046">
    <property type="entry name" value="DUF285"/>
</dbReference>
<feature type="region of interest" description="Disordered" evidence="1">
    <location>
        <begin position="1"/>
        <end position="41"/>
    </location>
</feature>
<reference evidence="3" key="1">
    <citation type="journal article" date="2023" name="Commun. Biol.">
        <title>Genome analysis of Parmales, the sister group of diatoms, reveals the evolutionary specialization of diatoms from phago-mixotrophs to photoautotrophs.</title>
        <authorList>
            <person name="Ban H."/>
            <person name="Sato S."/>
            <person name="Yoshikawa S."/>
            <person name="Yamada K."/>
            <person name="Nakamura Y."/>
            <person name="Ichinomiya M."/>
            <person name="Sato N."/>
            <person name="Blanc-Mathieu R."/>
            <person name="Endo H."/>
            <person name="Kuwata A."/>
            <person name="Ogata H."/>
        </authorList>
    </citation>
    <scope>NUCLEOTIDE SEQUENCE [LARGE SCALE GENOMIC DNA]</scope>
    <source>
        <strain evidence="3">NIES 3700</strain>
    </source>
</reference>
<name>A0A9W7CDI5_9STRA</name>
<keyword evidence="3" id="KW-1185">Reference proteome</keyword>
<dbReference type="OrthoDB" id="198852at2759"/>
<sequence>MSKRKSQSPLPNYNTPQCPDPEPNPAKRPRTNTNTASDFTSAAAGSSVGVLQISPSTDAGSDALAQSVNTSSSLEEKPNVPRNINTNVDGNTNEYLPTSSPHSSLHLPSSQLPTSHLPPINEVLLEDCIGYVVSFLKADKCELWNVAQLSRGFLLGAKLRLSQFLKRSNSDIHQAVQLWCKSKNKKKAEIEYGHISEWDVSYVTNMACLFQGRRDFNEDLSKWNVSNVKNMGGMFWGCIHFNNDSLSNWNVGSVKKMQYMFARADAFNGDITRWNTENVEDMQYMFGVSKSFNQDLSNWNVEKCKNMMEMFRQAYIFSSDLSSWNVHNVTSMFAMFYRATSFNNDTIKNWDLASIKKGHRPTRKCAKNSPTMIQQR</sequence>
<dbReference type="EMBL" id="BRXW01000098">
    <property type="protein sequence ID" value="GMI06327.1"/>
    <property type="molecule type" value="Genomic_DNA"/>
</dbReference>